<sequence length="134" mass="14670">MARSPKTSAPQSALPQPRVESINAVTLATSDMARAVRFYAALGFSYAYGGPDADFTSYAFGGSHLNLIAETHGPIHWWGRVILHVSDVDALYQLALDAGLEPESAPADATWGERYFHIRDPDGHQLSFAKRLLR</sequence>
<dbReference type="EMBL" id="CADIKF010000021">
    <property type="protein sequence ID" value="CAB3758825.1"/>
    <property type="molecule type" value="Genomic_DNA"/>
</dbReference>
<dbReference type="AlphaFoldDB" id="A0A6J5E113"/>
<dbReference type="InterPro" id="IPR037523">
    <property type="entry name" value="VOC_core"/>
</dbReference>
<dbReference type="InterPro" id="IPR029068">
    <property type="entry name" value="Glyas_Bleomycin-R_OHBP_Dase"/>
</dbReference>
<dbReference type="InterPro" id="IPR004360">
    <property type="entry name" value="Glyas_Fos-R_dOase_dom"/>
</dbReference>
<gene>
    <name evidence="2" type="ORF">LMG29739_03001</name>
</gene>
<accession>A0A6J5E113</accession>
<dbReference type="Gene3D" id="3.10.180.10">
    <property type="entry name" value="2,3-Dihydroxybiphenyl 1,2-Dioxygenase, domain 1"/>
    <property type="match status" value="1"/>
</dbReference>
<feature type="domain" description="VOC" evidence="1">
    <location>
        <begin position="21"/>
        <end position="131"/>
    </location>
</feature>
<dbReference type="SUPFAM" id="SSF54593">
    <property type="entry name" value="Glyoxalase/Bleomycin resistance protein/Dihydroxybiphenyl dioxygenase"/>
    <property type="match status" value="1"/>
</dbReference>
<dbReference type="PROSITE" id="PS51819">
    <property type="entry name" value="VOC"/>
    <property type="match status" value="1"/>
</dbReference>
<reference evidence="2 3" key="1">
    <citation type="submission" date="2020-04" db="EMBL/GenBank/DDBJ databases">
        <authorList>
            <person name="De Canck E."/>
        </authorList>
    </citation>
    <scope>NUCLEOTIDE SEQUENCE [LARGE SCALE GENOMIC DNA]</scope>
    <source>
        <strain evidence="2 3">LMG 29739</strain>
    </source>
</reference>
<proteinExistence type="predicted"/>
<name>A0A6J5E113_9BURK</name>
<evidence type="ECO:0000259" key="1">
    <source>
        <dbReference type="PROSITE" id="PS51819"/>
    </source>
</evidence>
<evidence type="ECO:0000313" key="3">
    <source>
        <dbReference type="Proteomes" id="UP000494329"/>
    </source>
</evidence>
<organism evidence="2 3">
    <name type="scientific">Paraburkholderia solisilvae</name>
    <dbReference type="NCBI Taxonomy" id="624376"/>
    <lineage>
        <taxon>Bacteria</taxon>
        <taxon>Pseudomonadati</taxon>
        <taxon>Pseudomonadota</taxon>
        <taxon>Betaproteobacteria</taxon>
        <taxon>Burkholderiales</taxon>
        <taxon>Burkholderiaceae</taxon>
        <taxon>Paraburkholderia</taxon>
    </lineage>
</organism>
<evidence type="ECO:0000313" key="2">
    <source>
        <dbReference type="EMBL" id="CAB3758825.1"/>
    </source>
</evidence>
<dbReference type="PANTHER" id="PTHR36503:SF3">
    <property type="entry name" value="BLR0126 PROTEIN"/>
    <property type="match status" value="1"/>
</dbReference>
<dbReference type="Pfam" id="PF00903">
    <property type="entry name" value="Glyoxalase"/>
    <property type="match status" value="1"/>
</dbReference>
<dbReference type="Proteomes" id="UP000494329">
    <property type="component" value="Unassembled WGS sequence"/>
</dbReference>
<keyword evidence="3" id="KW-1185">Reference proteome</keyword>
<dbReference type="PANTHER" id="PTHR36503">
    <property type="entry name" value="BLR2520 PROTEIN"/>
    <property type="match status" value="1"/>
</dbReference>
<dbReference type="RefSeq" id="WP_175111704.1">
    <property type="nucleotide sequence ID" value="NZ_CADIKF010000021.1"/>
</dbReference>
<protein>
    <recommendedName>
        <fullName evidence="1">VOC domain-containing protein</fullName>
    </recommendedName>
</protein>